<keyword evidence="5" id="KW-1185">Reference proteome</keyword>
<evidence type="ECO:0000259" key="3">
    <source>
        <dbReference type="Pfam" id="PF26255"/>
    </source>
</evidence>
<protein>
    <submittedName>
        <fullName evidence="4">VP1</fullName>
    </submittedName>
</protein>
<organismHost>
    <name type="scientific">Haloarcula hispanica</name>
    <dbReference type="NCBI Taxonomy" id="51589"/>
</organismHost>
<accession>Q25BD1</accession>
<keyword evidence="1" id="KW-0175">Coiled coil</keyword>
<dbReference type="KEGG" id="vg:5142440"/>
<dbReference type="EMBL" id="AF191797">
    <property type="protein sequence ID" value="AAQ13805.1"/>
    <property type="molecule type" value="Genomic_DNA"/>
</dbReference>
<evidence type="ECO:0000256" key="1">
    <source>
        <dbReference type="SAM" id="Coils"/>
    </source>
</evidence>
<evidence type="ECO:0000256" key="2">
    <source>
        <dbReference type="SAM" id="Phobius"/>
    </source>
</evidence>
<feature type="domain" description="Envelope protein N-terminal" evidence="3">
    <location>
        <begin position="68"/>
        <end position="359"/>
    </location>
</feature>
<reference evidence="4 5" key="1">
    <citation type="journal article" date="2006" name="Virology">
        <title>His1 and His2 are distantly related, spindle-shaped haloviruses belonging to the novel virus group, Salterprovirus.</title>
        <authorList>
            <person name="Bath C."/>
            <person name="Cukalac T."/>
            <person name="Porter K."/>
            <person name="Dyall-Smith M.L."/>
        </authorList>
    </citation>
    <scope>NUCLEOTIDE SEQUENCE</scope>
</reference>
<dbReference type="InterPro" id="IPR058677">
    <property type="entry name" value="ORF4_N"/>
</dbReference>
<evidence type="ECO:0000313" key="4">
    <source>
        <dbReference type="EMBL" id="AAQ13805.1"/>
    </source>
</evidence>
<dbReference type="Proteomes" id="UP000002259">
    <property type="component" value="Segment"/>
</dbReference>
<keyword evidence="2" id="KW-0472">Membrane</keyword>
<feature type="coiled-coil region" evidence="1">
    <location>
        <begin position="450"/>
        <end position="477"/>
    </location>
</feature>
<dbReference type="OrthoDB" id="35328at10239"/>
<proteinExistence type="predicted"/>
<dbReference type="RefSeq" id="YP_529659.1">
    <property type="nucleotide sequence ID" value="NC_007918.1"/>
</dbReference>
<evidence type="ECO:0000313" key="5">
    <source>
        <dbReference type="Proteomes" id="UP000002259"/>
    </source>
</evidence>
<dbReference type="Pfam" id="PF26255">
    <property type="entry name" value="Viral_env_HRPV"/>
    <property type="match status" value="1"/>
</dbReference>
<keyword evidence="2" id="KW-0812">Transmembrane</keyword>
<sequence>MKSKIGSIIGVMLIVGTAIGAPIMTNAGISPVGTASATHDCDTTDALVAAATFTYVNYDKCTQNHVDYVIEDMQNKDAQQVKTDIYQNSLETNAQSRVFGQTIDNYANDTRTIAQSIGKNAYIRELENGSSETVARSQAKLKASDYYSKKQVQLLKQWEAQALAYDYAARTANNETGVTGPDDDRLDTFVGFAQSHPYEDGGTINYHGLSTQTATLANGTTYTYQSVRVEVEAGYDEGDDFTRTISAHTSQNLESSAGSGRSSIILESGKIRAPNSNYDSIRVLEWDKSINRFNEIKSQNTQVQDNIDLFVDNTYTEYQQGTIDSTDLVDPSTLGRDFATSYDETGYYTYAIGSLALMGQNVPDMNKTGSFIVQYSGTEYEGMLTSQGTPPNGTFEAGNTYNTSNIEGVQILITSEGQQLELSGEFTVKEITSKDGESLDSVGMESYSYDSANINEYKNLQEQLRNLREDVEKTEPKTGGSSSSNSGASIPEWLEDKYFGIPLWGIIVTALAGLYVVQSGRGN</sequence>
<feature type="transmembrane region" description="Helical" evidence="2">
    <location>
        <begin position="498"/>
        <end position="517"/>
    </location>
</feature>
<keyword evidence="2" id="KW-1133">Transmembrane helix</keyword>
<organism evidence="4 5">
    <name type="scientific">His 2 virus</name>
    <name type="common">His2V</name>
    <name type="synonym">Haloarcula hispanica virus 2</name>
    <dbReference type="NCBI Taxonomy" id="128710"/>
    <lineage>
        <taxon>Viruses</taxon>
        <taxon>Monodnaviria</taxon>
        <taxon>Trapavirae</taxon>
        <taxon>Saleviricota</taxon>
        <taxon>Huolimaviricetes</taxon>
        <taxon>Haloruvirales</taxon>
        <taxon>Pleolipoviridae</taxon>
        <taxon>Gammapleolipovirus</taxon>
        <taxon>Gammapleolipovirus australiense</taxon>
        <taxon>Gammapleolipovirus His2</taxon>
    </lineage>
</organism>
<dbReference type="GeneID" id="5142440"/>
<name>Q25BD1_HIS2V</name>